<dbReference type="PROSITE" id="PS50943">
    <property type="entry name" value="HTH_CROC1"/>
    <property type="match status" value="1"/>
</dbReference>
<dbReference type="SUPFAM" id="SSF47413">
    <property type="entry name" value="lambda repressor-like DNA-binding domains"/>
    <property type="match status" value="1"/>
</dbReference>
<dbReference type="RefSeq" id="WP_094378066.1">
    <property type="nucleotide sequence ID" value="NZ_NOKA02000028.1"/>
</dbReference>
<dbReference type="InterPro" id="IPR010982">
    <property type="entry name" value="Lambda_DNA-bd_dom_sf"/>
</dbReference>
<name>A0A371JDH8_9FIRM</name>
<dbReference type="EMBL" id="NOKA02000028">
    <property type="protein sequence ID" value="RDY30782.1"/>
    <property type="molecule type" value="Genomic_DNA"/>
</dbReference>
<dbReference type="AlphaFoldDB" id="A0A371JDH8"/>
<protein>
    <submittedName>
        <fullName evidence="2">XRE family transcriptional regulator</fullName>
    </submittedName>
</protein>
<dbReference type="CDD" id="cd00093">
    <property type="entry name" value="HTH_XRE"/>
    <property type="match status" value="1"/>
</dbReference>
<dbReference type="Proteomes" id="UP000216411">
    <property type="component" value="Unassembled WGS sequence"/>
</dbReference>
<sequence length="169" mass="19954">MTTGKRIRFIRTFRCMTQKELGIALGFDAGSADIRVSQYESDNRKTIKESMLRQMAEILKVNYNALKTYEFDNPLDVMESFFWFEEEFPLQIALFEFQTDKDIDKPSMKIPAGTDGEAIESPIAVMFALPEYRKCFKEWQQKKRDYHNGVITKEEYVEWKLQWDLGANF</sequence>
<dbReference type="Pfam" id="PF12844">
    <property type="entry name" value="HTH_19"/>
    <property type="match status" value="1"/>
</dbReference>
<evidence type="ECO:0000259" key="1">
    <source>
        <dbReference type="PROSITE" id="PS50943"/>
    </source>
</evidence>
<evidence type="ECO:0000313" key="3">
    <source>
        <dbReference type="Proteomes" id="UP000216411"/>
    </source>
</evidence>
<dbReference type="OrthoDB" id="9785138at2"/>
<evidence type="ECO:0000313" key="2">
    <source>
        <dbReference type="EMBL" id="RDY30782.1"/>
    </source>
</evidence>
<reference evidence="2 3" key="1">
    <citation type="journal article" date="2017" name="Genome Announc.">
        <title>Draft Genome Sequence of a Sporulating and Motile Strain of Lachnotalea glycerini Isolated from Water in Quebec City, Canada.</title>
        <authorList>
            <person name="Maheux A.F."/>
            <person name="Boudreau D.K."/>
            <person name="Berube E."/>
            <person name="Boissinot M."/>
            <person name="Raymond F."/>
            <person name="Brodeur S."/>
            <person name="Corbeil J."/>
            <person name="Isabel S."/>
            <person name="Omar R.F."/>
            <person name="Bergeron M.G."/>
        </authorList>
    </citation>
    <scope>NUCLEOTIDE SEQUENCE [LARGE SCALE GENOMIC DNA]</scope>
    <source>
        <strain evidence="2 3">CCRI-19302</strain>
    </source>
</reference>
<proteinExistence type="predicted"/>
<dbReference type="InterPro" id="IPR001387">
    <property type="entry name" value="Cro/C1-type_HTH"/>
</dbReference>
<keyword evidence="3" id="KW-1185">Reference proteome</keyword>
<accession>A0A371JDH8</accession>
<dbReference type="Gene3D" id="1.10.260.40">
    <property type="entry name" value="lambda repressor-like DNA-binding domains"/>
    <property type="match status" value="1"/>
</dbReference>
<comment type="caution">
    <text evidence="2">The sequence shown here is derived from an EMBL/GenBank/DDBJ whole genome shotgun (WGS) entry which is preliminary data.</text>
</comment>
<organism evidence="2 3">
    <name type="scientific">Lachnotalea glycerini</name>
    <dbReference type="NCBI Taxonomy" id="1763509"/>
    <lineage>
        <taxon>Bacteria</taxon>
        <taxon>Bacillati</taxon>
        <taxon>Bacillota</taxon>
        <taxon>Clostridia</taxon>
        <taxon>Lachnospirales</taxon>
        <taxon>Lachnospiraceae</taxon>
        <taxon>Lachnotalea</taxon>
    </lineage>
</organism>
<dbReference type="GO" id="GO:0003677">
    <property type="term" value="F:DNA binding"/>
    <property type="evidence" value="ECO:0007669"/>
    <property type="project" value="InterPro"/>
</dbReference>
<feature type="domain" description="HTH cro/C1-type" evidence="1">
    <location>
        <begin position="7"/>
        <end position="66"/>
    </location>
</feature>
<gene>
    <name evidence="2" type="ORF">CG710_012840</name>
</gene>